<evidence type="ECO:0008006" key="3">
    <source>
        <dbReference type="Google" id="ProtNLM"/>
    </source>
</evidence>
<dbReference type="EMBL" id="MSCJ01000003">
    <property type="protein sequence ID" value="PQJ62023.1"/>
    <property type="molecule type" value="Genomic_DNA"/>
</dbReference>
<dbReference type="Proteomes" id="UP000238730">
    <property type="component" value="Unassembled WGS sequence"/>
</dbReference>
<protein>
    <recommendedName>
        <fullName evidence="3">Fis family transcriptional regulator</fullName>
    </recommendedName>
</protein>
<accession>A0A2T3QCB0</accession>
<gene>
    <name evidence="1" type="ORF">BTO08_17365</name>
</gene>
<dbReference type="OrthoDB" id="6996126at2"/>
<organism evidence="1 2">
    <name type="scientific">Photobacterium angustum</name>
    <dbReference type="NCBI Taxonomy" id="661"/>
    <lineage>
        <taxon>Bacteria</taxon>
        <taxon>Pseudomonadati</taxon>
        <taxon>Pseudomonadota</taxon>
        <taxon>Gammaproteobacteria</taxon>
        <taxon>Vibrionales</taxon>
        <taxon>Vibrionaceae</taxon>
        <taxon>Photobacterium</taxon>
    </lineage>
</organism>
<dbReference type="AlphaFoldDB" id="A0A2T3QCB0"/>
<proteinExistence type="predicted"/>
<reference evidence="1 2" key="1">
    <citation type="submission" date="2016-12" db="EMBL/GenBank/DDBJ databases">
        <title>Diversity of luminous bacteria.</title>
        <authorList>
            <person name="Yoshizawa S."/>
            <person name="Kogure K."/>
        </authorList>
    </citation>
    <scope>NUCLEOTIDE SEQUENCE [LARGE SCALE GENOMIC DNA]</scope>
    <source>
        <strain evidence="1 2">LC1-200</strain>
    </source>
</reference>
<sequence length="92" mass="10710">MRKTDKKRDNTIVSVLTQVCHLAQEQDQGFQWLTHKVNYQDFPGSLTVTCVYDVMPSDDVKKQMCELIQSRLQQQAILLKTPARQVLFKVEK</sequence>
<name>A0A2T3QCB0_PHOAN</name>
<dbReference type="RefSeq" id="WP_045149959.1">
    <property type="nucleotide sequence ID" value="NZ_JZSO01000017.1"/>
</dbReference>
<evidence type="ECO:0000313" key="2">
    <source>
        <dbReference type="Proteomes" id="UP000238730"/>
    </source>
</evidence>
<evidence type="ECO:0000313" key="1">
    <source>
        <dbReference type="EMBL" id="PQJ62023.1"/>
    </source>
</evidence>
<comment type="caution">
    <text evidence="1">The sequence shown here is derived from an EMBL/GenBank/DDBJ whole genome shotgun (WGS) entry which is preliminary data.</text>
</comment>